<comment type="caution">
    <text evidence="3">The sequence shown here is derived from an EMBL/GenBank/DDBJ whole genome shotgun (WGS) entry which is preliminary data.</text>
</comment>
<evidence type="ECO:0000313" key="3">
    <source>
        <dbReference type="EMBL" id="KAF2882103.1"/>
    </source>
</evidence>
<protein>
    <recommendedName>
        <fullName evidence="2">DUF753 domain-containing protein</fullName>
    </recommendedName>
</protein>
<accession>A0A8K0G192</accession>
<sequence>MSSLYTLFIFFSYFSFVSCLFCYQCTSLRGQNCATLEDIQAVRTETCKHERESCIIMVIGLTVWRGCGVIPPECKDFTKCTSCSTDKCNIDPVEIEATEFGHSSSYCNMTSFIQVLFSNIAIQIVKKRFNW</sequence>
<reference evidence="3" key="1">
    <citation type="submission" date="2019-08" db="EMBL/GenBank/DDBJ databases">
        <title>The genome of the North American firefly Photinus pyralis.</title>
        <authorList>
            <consortium name="Photinus pyralis genome working group"/>
            <person name="Fallon T.R."/>
            <person name="Sander Lower S.E."/>
            <person name="Weng J.-K."/>
        </authorList>
    </citation>
    <scope>NUCLEOTIDE SEQUENCE</scope>
    <source>
        <strain evidence="3">TRF0915ILg1</strain>
        <tissue evidence="3">Whole body</tissue>
    </source>
</reference>
<organism evidence="3 4">
    <name type="scientific">Ignelater luminosus</name>
    <name type="common">Cucubano</name>
    <name type="synonym">Pyrophorus luminosus</name>
    <dbReference type="NCBI Taxonomy" id="2038154"/>
    <lineage>
        <taxon>Eukaryota</taxon>
        <taxon>Metazoa</taxon>
        <taxon>Ecdysozoa</taxon>
        <taxon>Arthropoda</taxon>
        <taxon>Hexapoda</taxon>
        <taxon>Insecta</taxon>
        <taxon>Pterygota</taxon>
        <taxon>Neoptera</taxon>
        <taxon>Endopterygota</taxon>
        <taxon>Coleoptera</taxon>
        <taxon>Polyphaga</taxon>
        <taxon>Elateriformia</taxon>
        <taxon>Elateroidea</taxon>
        <taxon>Elateridae</taxon>
        <taxon>Agrypninae</taxon>
        <taxon>Pyrophorini</taxon>
        <taxon>Ignelater</taxon>
    </lineage>
</organism>
<proteinExistence type="predicted"/>
<keyword evidence="4" id="KW-1185">Reference proteome</keyword>
<dbReference type="InterPro" id="IPR045860">
    <property type="entry name" value="Snake_toxin-like_sf"/>
</dbReference>
<dbReference type="EMBL" id="VTPC01090653">
    <property type="protein sequence ID" value="KAF2882103.1"/>
    <property type="molecule type" value="Genomic_DNA"/>
</dbReference>
<dbReference type="Proteomes" id="UP000801492">
    <property type="component" value="Unassembled WGS sequence"/>
</dbReference>
<feature type="domain" description="DUF753" evidence="2">
    <location>
        <begin position="22"/>
        <end position="89"/>
    </location>
</feature>
<feature type="signal peptide" evidence="1">
    <location>
        <begin position="1"/>
        <end position="19"/>
    </location>
</feature>
<dbReference type="SUPFAM" id="SSF57302">
    <property type="entry name" value="Snake toxin-like"/>
    <property type="match status" value="1"/>
</dbReference>
<evidence type="ECO:0000313" key="4">
    <source>
        <dbReference type="Proteomes" id="UP000801492"/>
    </source>
</evidence>
<evidence type="ECO:0000259" key="2">
    <source>
        <dbReference type="Pfam" id="PF05444"/>
    </source>
</evidence>
<dbReference type="Pfam" id="PF05444">
    <property type="entry name" value="DUF753"/>
    <property type="match status" value="1"/>
</dbReference>
<dbReference type="InterPro" id="IPR008472">
    <property type="entry name" value="DUF753"/>
</dbReference>
<keyword evidence="1" id="KW-0732">Signal</keyword>
<feature type="chain" id="PRO_5035437180" description="DUF753 domain-containing protein" evidence="1">
    <location>
        <begin position="20"/>
        <end position="131"/>
    </location>
</feature>
<name>A0A8K0G192_IGNLU</name>
<gene>
    <name evidence="3" type="ORF">ILUMI_24065</name>
</gene>
<dbReference type="AlphaFoldDB" id="A0A8K0G192"/>
<evidence type="ECO:0000256" key="1">
    <source>
        <dbReference type="SAM" id="SignalP"/>
    </source>
</evidence>